<sequence length="53" mass="5935">MISLTTELFETPAIQQLAITDDTLTVDLSDGRTISVPLAWYPRLQHGSTEDWS</sequence>
<dbReference type="InterPro" id="IPR018841">
    <property type="entry name" value="DUF2442"/>
</dbReference>
<dbReference type="Pfam" id="PF10387">
    <property type="entry name" value="DUF2442"/>
    <property type="match status" value="1"/>
</dbReference>
<gene>
    <name evidence="1" type="ORF">MAE30S32_01440</name>
</gene>
<evidence type="ECO:0000313" key="1">
    <source>
        <dbReference type="EMBL" id="GCA91492.1"/>
    </source>
</evidence>
<proteinExistence type="predicted"/>
<reference evidence="1 2" key="1">
    <citation type="journal article" date="2019" name="Appl. Environ. Microbiol.">
        <title>Co-occurrence of broad and narrow host-range viruses infecting the toxic bloom-forming cyanobacterium Microcystis aeruginosa.</title>
        <authorList>
            <person name="Morimoto D."/>
            <person name="Tominaga K."/>
            <person name="Nishimura Y."/>
            <person name="Yoshida N."/>
            <person name="Kimura S."/>
            <person name="Sako Y."/>
            <person name="Yoshida T."/>
        </authorList>
    </citation>
    <scope>NUCLEOTIDE SEQUENCE [LARGE SCALE GENOMIC DNA]</scope>
    <source>
        <strain evidence="1 2">11-30S32</strain>
    </source>
</reference>
<protein>
    <submittedName>
        <fullName evidence="1">DUF2442 domain-containing protein</fullName>
    </submittedName>
</protein>
<evidence type="ECO:0000313" key="2">
    <source>
        <dbReference type="Proteomes" id="UP000321223"/>
    </source>
</evidence>
<name>A0A510PCK9_MICAE</name>
<organism evidence="1 2">
    <name type="scientific">Microcystis aeruginosa 11-30S32</name>
    <dbReference type="NCBI Taxonomy" id="2358142"/>
    <lineage>
        <taxon>Bacteria</taxon>
        <taxon>Bacillati</taxon>
        <taxon>Cyanobacteriota</taxon>
        <taxon>Cyanophyceae</taxon>
        <taxon>Oscillatoriophycideae</taxon>
        <taxon>Chroococcales</taxon>
        <taxon>Microcystaceae</taxon>
        <taxon>Microcystis</taxon>
    </lineage>
</organism>
<dbReference type="Proteomes" id="UP000321223">
    <property type="component" value="Unassembled WGS sequence"/>
</dbReference>
<dbReference type="AlphaFoldDB" id="A0A510PCK9"/>
<dbReference type="EMBL" id="BHVU01000004">
    <property type="protein sequence ID" value="GCA91492.1"/>
    <property type="molecule type" value="Genomic_DNA"/>
</dbReference>
<accession>A0A510PCK9</accession>
<comment type="caution">
    <text evidence="1">The sequence shown here is derived from an EMBL/GenBank/DDBJ whole genome shotgun (WGS) entry which is preliminary data.</text>
</comment>
<dbReference type="Gene3D" id="3.30.2020.40">
    <property type="entry name" value="Uncharacterised protein PF10387, DUF2442"/>
    <property type="match status" value="1"/>
</dbReference>
<dbReference type="RefSeq" id="WP_261779251.1">
    <property type="nucleotide sequence ID" value="NZ_BHVU01000004.1"/>
</dbReference>